<dbReference type="RefSeq" id="WP_010966963.1">
    <property type="nucleotide sequence ID" value="NC_003030.1"/>
</dbReference>
<dbReference type="Proteomes" id="UP000000814">
    <property type="component" value="Chromosome"/>
</dbReference>
<dbReference type="OrthoDB" id="2543821at2"/>
<organism evidence="1 2">
    <name type="scientific">Clostridium acetobutylicum (strain ATCC 824 / DSM 792 / JCM 1419 / IAM 19013 / LMG 5710 / NBRC 13948 / NRRL B-527 / VKM B-1787 / 2291 / W)</name>
    <dbReference type="NCBI Taxonomy" id="272562"/>
    <lineage>
        <taxon>Bacteria</taxon>
        <taxon>Bacillati</taxon>
        <taxon>Bacillota</taxon>
        <taxon>Clostridia</taxon>
        <taxon>Eubacteriales</taxon>
        <taxon>Clostridiaceae</taxon>
        <taxon>Clostridium</taxon>
    </lineage>
</organism>
<accession>Q97CY7</accession>
<reference evidence="1 2" key="1">
    <citation type="journal article" date="2001" name="J. Bacteriol.">
        <title>Genome sequence and comparative analysis of the solvent-producing bacterium Clostridium acetobutylicum.</title>
        <authorList>
            <person name="Nolling J."/>
            <person name="Breton G."/>
            <person name="Omelchenko M.V."/>
            <person name="Makarova K.S."/>
            <person name="Zeng Q."/>
            <person name="Gibson R."/>
            <person name="Lee H.M."/>
            <person name="Dubois J."/>
            <person name="Qiu D."/>
            <person name="Hitti J."/>
            <person name="Wolf Y.I."/>
            <person name="Tatusov R.L."/>
            <person name="Sabathe F."/>
            <person name="Doucette-Stamm L."/>
            <person name="Soucaille P."/>
            <person name="Daly M.J."/>
            <person name="Bennett G.N."/>
            <person name="Koonin E.V."/>
            <person name="Smith D.R."/>
        </authorList>
    </citation>
    <scope>NUCLEOTIDE SEQUENCE [LARGE SCALE GENOMIC DNA]</scope>
    <source>
        <strain evidence="2">ATCC 824 / DSM 792 / JCM 1419 / LMG 5710 / VKM B-1787</strain>
    </source>
</reference>
<dbReference type="PATRIC" id="fig|272562.8.peg.3892"/>
<name>Q97CY7_CLOAB</name>
<dbReference type="PIR" id="D97354">
    <property type="entry name" value="D97354"/>
</dbReference>
<gene>
    <name evidence="1" type="ordered locus">CA_C3703</name>
</gene>
<dbReference type="EMBL" id="AE001437">
    <property type="protein sequence ID" value="AAK81623.1"/>
    <property type="molecule type" value="Genomic_DNA"/>
</dbReference>
<dbReference type="HOGENOM" id="CLU_1057053_0_0_9"/>
<sequence length="276" mass="32442">MNIIEVIINYTVNNYSEEEWCIYDSLKSVREYSRFECIEGESISKLVNLLPMVKDSLTKRILIEIIVNYLYCKYDEGEEVLLFDDNEKLLDKYIDALAEDEISINIQDAQDCLKCFIALGIEKNKIIHQLLKKLDKKIAIKILIFLIDYDDEKILQEFSEICEDVKTAHRIYDRLNILSTFILIVHPLCSKYESIYCVSTQYSDLINAIDDWGWNTPGGANYLIEEKVFTEKEGRILEHLGELLCKNVDINSKEIRNLYYEFFENKDPYDVMFTLP</sequence>
<dbReference type="GeneID" id="45000198"/>
<proteinExistence type="predicted"/>
<dbReference type="STRING" id="272562.CA_C3703"/>
<keyword evidence="2" id="KW-1185">Reference proteome</keyword>
<evidence type="ECO:0000313" key="1">
    <source>
        <dbReference type="EMBL" id="AAK81623.1"/>
    </source>
</evidence>
<evidence type="ECO:0000313" key="2">
    <source>
        <dbReference type="Proteomes" id="UP000000814"/>
    </source>
</evidence>
<dbReference type="KEGG" id="cac:CA_C3703"/>
<dbReference type="AlphaFoldDB" id="Q97CY7"/>
<protein>
    <submittedName>
        <fullName evidence="1">Uncharacterized protein</fullName>
    </submittedName>
</protein>
<dbReference type="eggNOG" id="ENOG50342PC">
    <property type="taxonomic scope" value="Bacteria"/>
</dbReference>